<dbReference type="GO" id="GO:0008083">
    <property type="term" value="F:growth factor activity"/>
    <property type="evidence" value="ECO:0007669"/>
    <property type="project" value="InterPro"/>
</dbReference>
<evidence type="ECO:0000256" key="1">
    <source>
        <dbReference type="ARBA" id="ARBA00007936"/>
    </source>
</evidence>
<dbReference type="Gene3D" id="2.80.10.50">
    <property type="match status" value="1"/>
</dbReference>
<sequence>MVLFFITYPLSACKSLSSDNTTTTVSTNAVKKLKEIINLKERANLLKDCNTTKGKVLDEIIKRYKNILKNMSNNGVKKPTRLRIKDLVRGRNIVDSFTKPFTNQRKQKLSFKNGQFLSLDSSGRVNGTFVTDGNQNTIFYMKTKAPQVIMIQSLQTKKFVAMDKHGHILAKVSVLQRCPHSEVSALEVSVLEKSALERCQH</sequence>
<dbReference type="InterPro" id="IPR008996">
    <property type="entry name" value="IL1/FGF"/>
</dbReference>
<dbReference type="SUPFAM" id="SSF50353">
    <property type="entry name" value="Cytokine"/>
    <property type="match status" value="1"/>
</dbReference>
<comment type="caution">
    <text evidence="2">The sequence shown here is derived from an EMBL/GenBank/DDBJ whole genome shotgun (WGS) entry which is preliminary data.</text>
</comment>
<dbReference type="AlphaFoldDB" id="A0A7D9HY12"/>
<keyword evidence="3" id="KW-1185">Reference proteome</keyword>
<dbReference type="InterPro" id="IPR002209">
    <property type="entry name" value="Fibroblast_GF_fam"/>
</dbReference>
<dbReference type="Pfam" id="PF00167">
    <property type="entry name" value="FGF"/>
    <property type="match status" value="1"/>
</dbReference>
<dbReference type="EMBL" id="CACRXK020002160">
    <property type="protein sequence ID" value="CAB3992972.1"/>
    <property type="molecule type" value="Genomic_DNA"/>
</dbReference>
<gene>
    <name evidence="2" type="ORF">PACLA_8A033864</name>
</gene>
<reference evidence="2" key="1">
    <citation type="submission" date="2020-04" db="EMBL/GenBank/DDBJ databases">
        <authorList>
            <person name="Alioto T."/>
            <person name="Alioto T."/>
            <person name="Gomez Garrido J."/>
        </authorList>
    </citation>
    <scope>NUCLEOTIDE SEQUENCE</scope>
    <source>
        <strain evidence="2">A484AB</strain>
    </source>
</reference>
<proteinExistence type="inferred from homology"/>
<organism evidence="2 3">
    <name type="scientific">Paramuricea clavata</name>
    <name type="common">Red gorgonian</name>
    <name type="synonym">Violescent sea-whip</name>
    <dbReference type="NCBI Taxonomy" id="317549"/>
    <lineage>
        <taxon>Eukaryota</taxon>
        <taxon>Metazoa</taxon>
        <taxon>Cnidaria</taxon>
        <taxon>Anthozoa</taxon>
        <taxon>Octocorallia</taxon>
        <taxon>Malacalcyonacea</taxon>
        <taxon>Plexauridae</taxon>
        <taxon>Paramuricea</taxon>
    </lineage>
</organism>
<evidence type="ECO:0000313" key="3">
    <source>
        <dbReference type="Proteomes" id="UP001152795"/>
    </source>
</evidence>
<accession>A0A7D9HY12</accession>
<dbReference type="OrthoDB" id="10461440at2759"/>
<name>A0A7D9HY12_PARCT</name>
<comment type="similarity">
    <text evidence="1">Belongs to the heparin-binding growth factors family.</text>
</comment>
<evidence type="ECO:0000313" key="2">
    <source>
        <dbReference type="EMBL" id="CAB3992972.1"/>
    </source>
</evidence>
<protein>
    <submittedName>
        <fullName evidence="2">Fibroblast growth factor 1-like</fullName>
    </submittedName>
</protein>
<dbReference type="Proteomes" id="UP001152795">
    <property type="component" value="Unassembled WGS sequence"/>
</dbReference>